<dbReference type="RefSeq" id="WP_184306322.1">
    <property type="nucleotide sequence ID" value="NZ_JACHXU010000013.1"/>
</dbReference>
<gene>
    <name evidence="2" type="ORF">FHS27_003921</name>
</gene>
<feature type="region of interest" description="Disordered" evidence="1">
    <location>
        <begin position="1"/>
        <end position="24"/>
    </location>
</feature>
<dbReference type="Proteomes" id="UP000536179">
    <property type="component" value="Unassembled WGS sequence"/>
</dbReference>
<proteinExistence type="predicted"/>
<accession>A0A7W5E0R4</accession>
<keyword evidence="3" id="KW-1185">Reference proteome</keyword>
<comment type="caution">
    <text evidence="2">The sequence shown here is derived from an EMBL/GenBank/DDBJ whole genome shotgun (WGS) entry which is preliminary data.</text>
</comment>
<dbReference type="AlphaFoldDB" id="A0A7W5E0R4"/>
<name>A0A7W5E0R4_9BACT</name>
<reference evidence="2 3" key="1">
    <citation type="submission" date="2020-08" db="EMBL/GenBank/DDBJ databases">
        <title>Genomic Encyclopedia of Type Strains, Phase III (KMG-III): the genomes of soil and plant-associated and newly described type strains.</title>
        <authorList>
            <person name="Whitman W."/>
        </authorList>
    </citation>
    <scope>NUCLEOTIDE SEQUENCE [LARGE SCALE GENOMIC DNA]</scope>
    <source>
        <strain evidence="2 3">CECT 8075</strain>
    </source>
</reference>
<evidence type="ECO:0000313" key="3">
    <source>
        <dbReference type="Proteomes" id="UP000536179"/>
    </source>
</evidence>
<dbReference type="EMBL" id="JACHXU010000013">
    <property type="protein sequence ID" value="MBB3208094.1"/>
    <property type="molecule type" value="Genomic_DNA"/>
</dbReference>
<evidence type="ECO:0000256" key="1">
    <source>
        <dbReference type="SAM" id="MobiDB-lite"/>
    </source>
</evidence>
<protein>
    <submittedName>
        <fullName evidence="2">Uncharacterized protein</fullName>
    </submittedName>
</protein>
<sequence length="55" mass="5888">MKRMVADGIPEHTPTPSVTKASEPLDEQIAISKQCIGHAPKCRNADDNDNGENVG</sequence>
<organism evidence="2 3">
    <name type="scientific">Aporhodopirellula rubra</name>
    <dbReference type="NCBI Taxonomy" id="980271"/>
    <lineage>
        <taxon>Bacteria</taxon>
        <taxon>Pseudomonadati</taxon>
        <taxon>Planctomycetota</taxon>
        <taxon>Planctomycetia</taxon>
        <taxon>Pirellulales</taxon>
        <taxon>Pirellulaceae</taxon>
        <taxon>Aporhodopirellula</taxon>
    </lineage>
</organism>
<evidence type="ECO:0000313" key="2">
    <source>
        <dbReference type="EMBL" id="MBB3208094.1"/>
    </source>
</evidence>